<dbReference type="Gene3D" id="2.20.25.420">
    <property type="entry name" value="ZPR1, zinc finger domain"/>
    <property type="match status" value="2"/>
</dbReference>
<dbReference type="InterPro" id="IPR001041">
    <property type="entry name" value="2Fe-2S_ferredoxin-type"/>
</dbReference>
<dbReference type="Gene3D" id="3.10.20.30">
    <property type="match status" value="1"/>
</dbReference>
<sequence>MTEPAEKKVKFSEEMEVDPNQGIKRTETLFENIDGEQAITEVESLCMGCGENGTTKLLLTKVPHFREIILMAFECPHCGLRNNEIQPAQTIAEKGIKQVVRIAGQKDLNRQVVKSESATVRFEELDFEIPPNSQSGILSTVDGMIDRAIEGLKQEQQARLLADYELYKKIEGVIEVLQEYYDNKTHFTFAIDDPAGNSYIENLCAPKEDPQIKTTLYTRTKEQNLQLGMQEQEEPLKEEEEFDLNEQVHVFHSTCSRCGAPSDTRMHMLDIPHFKEVIIMSTDCDACGYKSNEVKAGGAVAAKGRKISLLMTEMDDLSRDILKSESCGLTIPEIDLQLTTGTLGGRFTTVEGLLTQVYEELEGKAQFLAGDSAETESKSKFRDFLDRLQKPFEKPTDAEKLSVTFITPQKEKITVYAKPNTNLLDIAHGNNIDLEGACEGSLACSTCHLIIQPEFYDKLEEPSDEENDMLDLAFGLTETYSLINIVPG</sequence>
<dbReference type="GO" id="GO:0008270">
    <property type="term" value="F:zinc ion binding"/>
    <property type="evidence" value="ECO:0007669"/>
    <property type="project" value="UniProtKB-KW"/>
</dbReference>
<keyword evidence="7" id="KW-0411">Iron-sulfur</keyword>
<evidence type="ECO:0000256" key="3">
    <source>
        <dbReference type="ARBA" id="ARBA00022723"/>
    </source>
</evidence>
<comment type="cofactor">
    <cofactor evidence="8">
        <name>[2Fe-2S] cluster</name>
        <dbReference type="ChEBI" id="CHEBI:190135"/>
    </cofactor>
</comment>
<dbReference type="GO" id="GO:0005634">
    <property type="term" value="C:nucleus"/>
    <property type="evidence" value="ECO:0007669"/>
    <property type="project" value="TreeGrafter"/>
</dbReference>
<dbReference type="EMBL" id="JADGKB010000059">
    <property type="protein sequence ID" value="KAJ3255871.1"/>
    <property type="molecule type" value="Genomic_DNA"/>
</dbReference>
<dbReference type="InterPro" id="IPR001055">
    <property type="entry name" value="Adrenodoxin-like"/>
</dbReference>
<dbReference type="GO" id="GO:0051537">
    <property type="term" value="F:2 iron, 2 sulfur cluster binding"/>
    <property type="evidence" value="ECO:0007669"/>
    <property type="project" value="UniProtKB-KW"/>
</dbReference>
<accession>A0AAD5UHK5</accession>
<dbReference type="InterPro" id="IPR056180">
    <property type="entry name" value="ZPR1_jr_dom"/>
</dbReference>
<keyword evidence="4" id="KW-0863">Zinc-finger</keyword>
<evidence type="ECO:0000256" key="8">
    <source>
        <dbReference type="ARBA" id="ARBA00034078"/>
    </source>
</evidence>
<dbReference type="AlphaFoldDB" id="A0AAD5UHK5"/>
<evidence type="ECO:0000256" key="9">
    <source>
        <dbReference type="ARBA" id="ARBA00054139"/>
    </source>
</evidence>
<dbReference type="CDD" id="cd00207">
    <property type="entry name" value="fer2"/>
    <property type="match status" value="1"/>
</dbReference>
<protein>
    <recommendedName>
        <fullName evidence="10">Zinc finger ZPR1-type domain-containing protein</fullName>
    </recommendedName>
</protein>
<dbReference type="FunFam" id="2.20.25.420:FF:000002">
    <property type="entry name" value="Zinc finger protein ZPR1"/>
    <property type="match status" value="1"/>
</dbReference>
<organism evidence="11 12">
    <name type="scientific">Boothiomyces macroporosus</name>
    <dbReference type="NCBI Taxonomy" id="261099"/>
    <lineage>
        <taxon>Eukaryota</taxon>
        <taxon>Fungi</taxon>
        <taxon>Fungi incertae sedis</taxon>
        <taxon>Chytridiomycota</taxon>
        <taxon>Chytridiomycota incertae sedis</taxon>
        <taxon>Chytridiomycetes</taxon>
        <taxon>Rhizophydiales</taxon>
        <taxon>Terramycetaceae</taxon>
        <taxon>Boothiomyces</taxon>
    </lineage>
</organism>
<comment type="similarity">
    <text evidence="1">Belongs to the ZPR1 family.</text>
</comment>
<feature type="domain" description="Zinc finger ZPR1-type" evidence="10">
    <location>
        <begin position="253"/>
        <end position="408"/>
    </location>
</feature>
<gene>
    <name evidence="11" type="ORF">HK103_005884</name>
</gene>
<dbReference type="PANTHER" id="PTHR10876:SF0">
    <property type="entry name" value="ZINC FINGER PROTEIN ZPR1"/>
    <property type="match status" value="1"/>
</dbReference>
<evidence type="ECO:0000259" key="10">
    <source>
        <dbReference type="SMART" id="SM00709"/>
    </source>
</evidence>
<dbReference type="InterPro" id="IPR018298">
    <property type="entry name" value="Adrenodoxin_Fe-S_BS"/>
</dbReference>
<keyword evidence="3" id="KW-0479">Metal-binding</keyword>
<dbReference type="SUPFAM" id="SSF54292">
    <property type="entry name" value="2Fe-2S ferredoxin-like"/>
    <property type="match status" value="1"/>
</dbReference>
<dbReference type="SMART" id="SM00709">
    <property type="entry name" value="Zpr1"/>
    <property type="match status" value="2"/>
</dbReference>
<evidence type="ECO:0000256" key="4">
    <source>
        <dbReference type="ARBA" id="ARBA00022771"/>
    </source>
</evidence>
<keyword evidence="6" id="KW-0408">Iron</keyword>
<dbReference type="Gene3D" id="2.60.120.1040">
    <property type="entry name" value="ZPR1, A/B domain"/>
    <property type="match status" value="2"/>
</dbReference>
<dbReference type="InterPro" id="IPR042451">
    <property type="entry name" value="ZPR1_A/B_dom"/>
</dbReference>
<dbReference type="FunFam" id="2.60.120.1040:FF:000003">
    <property type="entry name" value="Zinc finger protein zpr1"/>
    <property type="match status" value="1"/>
</dbReference>
<proteinExistence type="inferred from homology"/>
<dbReference type="InterPro" id="IPR004457">
    <property type="entry name" value="Znf_ZPR1"/>
</dbReference>
<keyword evidence="2" id="KW-0001">2Fe-2S</keyword>
<evidence type="ECO:0000313" key="12">
    <source>
        <dbReference type="Proteomes" id="UP001210925"/>
    </source>
</evidence>
<evidence type="ECO:0000256" key="1">
    <source>
        <dbReference type="ARBA" id="ARBA00008354"/>
    </source>
</evidence>
<reference evidence="11" key="1">
    <citation type="submission" date="2020-05" db="EMBL/GenBank/DDBJ databases">
        <title>Phylogenomic resolution of chytrid fungi.</title>
        <authorList>
            <person name="Stajich J.E."/>
            <person name="Amses K."/>
            <person name="Simmons R."/>
            <person name="Seto K."/>
            <person name="Myers J."/>
            <person name="Bonds A."/>
            <person name="Quandt C.A."/>
            <person name="Barry K."/>
            <person name="Liu P."/>
            <person name="Grigoriev I."/>
            <person name="Longcore J.E."/>
            <person name="James T.Y."/>
        </authorList>
    </citation>
    <scope>NUCLEOTIDE SEQUENCE</scope>
    <source>
        <strain evidence="11">PLAUS21</strain>
    </source>
</reference>
<evidence type="ECO:0000256" key="6">
    <source>
        <dbReference type="ARBA" id="ARBA00023004"/>
    </source>
</evidence>
<dbReference type="InterPro" id="IPR012675">
    <property type="entry name" value="Beta-grasp_dom_sf"/>
</dbReference>
<dbReference type="InterPro" id="IPR042452">
    <property type="entry name" value="ZPR1_Znf1/2"/>
</dbReference>
<name>A0AAD5UHK5_9FUNG</name>
<dbReference type="PROSITE" id="PS00814">
    <property type="entry name" value="ADX"/>
    <property type="match status" value="1"/>
</dbReference>
<evidence type="ECO:0000256" key="7">
    <source>
        <dbReference type="ARBA" id="ARBA00023014"/>
    </source>
</evidence>
<dbReference type="Pfam" id="PF22794">
    <property type="entry name" value="jr-ZPR1"/>
    <property type="match status" value="2"/>
</dbReference>
<comment type="function">
    <text evidence="9">Acts as a protein folding chaperone for elongation factor 1-alpha.</text>
</comment>
<dbReference type="PANTHER" id="PTHR10876">
    <property type="entry name" value="ZINC FINGER PROTEIN ZPR1"/>
    <property type="match status" value="1"/>
</dbReference>
<keyword evidence="12" id="KW-1185">Reference proteome</keyword>
<evidence type="ECO:0000313" key="11">
    <source>
        <dbReference type="EMBL" id="KAJ3255871.1"/>
    </source>
</evidence>
<dbReference type="Proteomes" id="UP001210925">
    <property type="component" value="Unassembled WGS sequence"/>
</dbReference>
<dbReference type="FunFam" id="2.20.25.420:FF:000001">
    <property type="entry name" value="Zinc finger protein ZPR1"/>
    <property type="match status" value="1"/>
</dbReference>
<dbReference type="InterPro" id="IPR036010">
    <property type="entry name" value="2Fe-2S_ferredoxin-like_sf"/>
</dbReference>
<evidence type="ECO:0000256" key="2">
    <source>
        <dbReference type="ARBA" id="ARBA00022714"/>
    </source>
</evidence>
<keyword evidence="5" id="KW-0862">Zinc</keyword>
<dbReference type="NCBIfam" id="TIGR00310">
    <property type="entry name" value="ZPR1_znf"/>
    <property type="match status" value="2"/>
</dbReference>
<feature type="domain" description="Zinc finger ZPR1-type" evidence="10">
    <location>
        <begin position="44"/>
        <end position="202"/>
    </location>
</feature>
<evidence type="ECO:0000256" key="5">
    <source>
        <dbReference type="ARBA" id="ARBA00022833"/>
    </source>
</evidence>
<dbReference type="InterPro" id="IPR040141">
    <property type="entry name" value="ZPR1"/>
</dbReference>
<dbReference type="PRINTS" id="PR00355">
    <property type="entry name" value="ADRENODOXIN"/>
</dbReference>
<dbReference type="GO" id="GO:0140647">
    <property type="term" value="P:P450-containing electron transport chain"/>
    <property type="evidence" value="ECO:0007669"/>
    <property type="project" value="InterPro"/>
</dbReference>
<comment type="caution">
    <text evidence="11">The sequence shown here is derived from an EMBL/GenBank/DDBJ whole genome shotgun (WGS) entry which is preliminary data.</text>
</comment>
<dbReference type="Pfam" id="PF03367">
    <property type="entry name" value="Zn_ribbon_ZPR1"/>
    <property type="match status" value="2"/>
</dbReference>